<gene>
    <name evidence="5" type="ORF">DEA37_0008836</name>
</gene>
<feature type="domain" description="Interferon-related developmental regulator N-terminal" evidence="4">
    <location>
        <begin position="45"/>
        <end position="332"/>
    </location>
</feature>
<reference evidence="5 6" key="1">
    <citation type="journal article" date="2019" name="Gigascience">
        <title>Whole-genome sequence of the oriental lung fluke Paragonimus westermani.</title>
        <authorList>
            <person name="Oey H."/>
            <person name="Zakrzewski M."/>
            <person name="Narain K."/>
            <person name="Devi K.R."/>
            <person name="Agatsuma T."/>
            <person name="Nawaratna S."/>
            <person name="Gobert G.N."/>
            <person name="Jones M.K."/>
            <person name="Ragan M.A."/>
            <person name="McManus D.P."/>
            <person name="Krause L."/>
        </authorList>
    </citation>
    <scope>NUCLEOTIDE SEQUENCE [LARGE SCALE GENOMIC DNA]</scope>
    <source>
        <strain evidence="5 6">IND2009</strain>
    </source>
</reference>
<dbReference type="Proteomes" id="UP000324629">
    <property type="component" value="Unassembled WGS sequence"/>
</dbReference>
<feature type="signal peptide" evidence="2">
    <location>
        <begin position="1"/>
        <end position="29"/>
    </location>
</feature>
<keyword evidence="2" id="KW-0732">Signal</keyword>
<dbReference type="Gene3D" id="1.25.10.10">
    <property type="entry name" value="Leucine-rich Repeat Variant"/>
    <property type="match status" value="1"/>
</dbReference>
<dbReference type="PANTHER" id="PTHR12354">
    <property type="entry name" value="INTERFERON-RELATED DEVELOPMENTAL REGULATOR"/>
    <property type="match status" value="1"/>
</dbReference>
<evidence type="ECO:0008006" key="7">
    <source>
        <dbReference type="Google" id="ProtNLM"/>
    </source>
</evidence>
<dbReference type="EMBL" id="QNGE01002020">
    <property type="protein sequence ID" value="KAA3676376.1"/>
    <property type="molecule type" value="Genomic_DNA"/>
</dbReference>
<protein>
    <recommendedName>
        <fullName evidence="7">Interferon-related developmental regulator 1</fullName>
    </recommendedName>
</protein>
<dbReference type="InterPro" id="IPR007701">
    <property type="entry name" value="Interferon-rel_develop_reg_N"/>
</dbReference>
<sequence>MPKKKVKGGRGILCVYVLILVGRTDDGEPDHTETASVSSFASEGSETLMCPSLEVDDVAVVQCVIDKVNSAVEALTEKRPETRIKALSFLIETFRKHNLCLDESWSYCATFFNAIEGILKKGKAQDRNLAAECLSIFCLQFDTDNIAEHFLRFLPILDTVLRDSSELCSFRTVCATTLSVFQLLAGHCDFVSPKDLMKSFEFVFKGSCLKGDGKAPVLETHVSLMHVAALRAWGLIYTFLAPYDVSSVGQAMIPTLISLLQGNNVDMRILAGETAALIYERIRKEADERFKGPYYTDLVRLLTDLSTDGTKSRSKVDRKKQRHSFRDLLDAVTRSDASETSINVGSEVLVLTSCSDHYQYDLLCCLLKGGMCRHLQENCLVRALFDLGLPVVISHNPLDRRSARDQRRLANTFASKMRTQKLCSYRDRRSNLVRDSD</sequence>
<evidence type="ECO:0000313" key="5">
    <source>
        <dbReference type="EMBL" id="KAA3676376.1"/>
    </source>
</evidence>
<feature type="domain" description="Interferon-related developmental regulator C-terminal" evidence="3">
    <location>
        <begin position="378"/>
        <end position="430"/>
    </location>
</feature>
<dbReference type="AlphaFoldDB" id="A0A5J4NL89"/>
<name>A0A5J4NL89_9TREM</name>
<evidence type="ECO:0000256" key="2">
    <source>
        <dbReference type="SAM" id="SignalP"/>
    </source>
</evidence>
<comment type="similarity">
    <text evidence="1">Belongs to the IFRD family.</text>
</comment>
<evidence type="ECO:0000256" key="1">
    <source>
        <dbReference type="ARBA" id="ARBA00008828"/>
    </source>
</evidence>
<dbReference type="Pfam" id="PF04836">
    <property type="entry name" value="IFRD_C"/>
    <property type="match status" value="1"/>
</dbReference>
<dbReference type="InterPro" id="IPR011989">
    <property type="entry name" value="ARM-like"/>
</dbReference>
<dbReference type="SUPFAM" id="SSF48371">
    <property type="entry name" value="ARM repeat"/>
    <property type="match status" value="1"/>
</dbReference>
<dbReference type="InterPro" id="IPR016024">
    <property type="entry name" value="ARM-type_fold"/>
</dbReference>
<dbReference type="InterPro" id="IPR039777">
    <property type="entry name" value="IFRD"/>
</dbReference>
<proteinExistence type="inferred from homology"/>
<organism evidence="5 6">
    <name type="scientific">Paragonimus westermani</name>
    <dbReference type="NCBI Taxonomy" id="34504"/>
    <lineage>
        <taxon>Eukaryota</taxon>
        <taxon>Metazoa</taxon>
        <taxon>Spiralia</taxon>
        <taxon>Lophotrochozoa</taxon>
        <taxon>Platyhelminthes</taxon>
        <taxon>Trematoda</taxon>
        <taxon>Digenea</taxon>
        <taxon>Plagiorchiida</taxon>
        <taxon>Troglotremata</taxon>
        <taxon>Troglotrematidae</taxon>
        <taxon>Paragonimus</taxon>
    </lineage>
</organism>
<dbReference type="PANTHER" id="PTHR12354:SF1">
    <property type="entry name" value="INTERFERON-RELATED DEVELOPMENTAL REGULATOR 1"/>
    <property type="match status" value="1"/>
</dbReference>
<evidence type="ECO:0000313" key="6">
    <source>
        <dbReference type="Proteomes" id="UP000324629"/>
    </source>
</evidence>
<dbReference type="InterPro" id="IPR006921">
    <property type="entry name" value="Interferon-rel_develop_reg_C"/>
</dbReference>
<keyword evidence="6" id="KW-1185">Reference proteome</keyword>
<dbReference type="Pfam" id="PF05004">
    <property type="entry name" value="IFRD"/>
    <property type="match status" value="1"/>
</dbReference>
<comment type="caution">
    <text evidence="5">The sequence shown here is derived from an EMBL/GenBank/DDBJ whole genome shotgun (WGS) entry which is preliminary data.</text>
</comment>
<evidence type="ECO:0000259" key="3">
    <source>
        <dbReference type="Pfam" id="PF04836"/>
    </source>
</evidence>
<feature type="chain" id="PRO_5023902295" description="Interferon-related developmental regulator 1" evidence="2">
    <location>
        <begin position="30"/>
        <end position="437"/>
    </location>
</feature>
<accession>A0A5J4NL89</accession>
<evidence type="ECO:0000259" key="4">
    <source>
        <dbReference type="Pfam" id="PF05004"/>
    </source>
</evidence>